<feature type="domain" description="Amidohydrolase-related" evidence="3">
    <location>
        <begin position="97"/>
        <end position="316"/>
    </location>
</feature>
<dbReference type="GO" id="GO:0016831">
    <property type="term" value="F:carboxy-lyase activity"/>
    <property type="evidence" value="ECO:0007669"/>
    <property type="project" value="InterPro"/>
</dbReference>
<dbReference type="InterPro" id="IPR006680">
    <property type="entry name" value="Amidohydro-rel"/>
</dbReference>
<comment type="caution">
    <text evidence="4">The sequence shown here is derived from an EMBL/GenBank/DDBJ whole genome shotgun (WGS) entry which is preliminary data.</text>
</comment>
<evidence type="ECO:0000256" key="2">
    <source>
        <dbReference type="SAM" id="MobiDB-lite"/>
    </source>
</evidence>
<dbReference type="GO" id="GO:0019748">
    <property type="term" value="P:secondary metabolic process"/>
    <property type="evidence" value="ECO:0007669"/>
    <property type="project" value="TreeGrafter"/>
</dbReference>
<evidence type="ECO:0000313" key="4">
    <source>
        <dbReference type="EMBL" id="RFZ46926.1"/>
    </source>
</evidence>
<dbReference type="Pfam" id="PF04909">
    <property type="entry name" value="Amidohydro_2"/>
    <property type="match status" value="1"/>
</dbReference>
<evidence type="ECO:0000256" key="1">
    <source>
        <dbReference type="ARBA" id="ARBA00023239"/>
    </source>
</evidence>
<name>A0A3E2N206_MYCMR</name>
<dbReference type="PANTHER" id="PTHR21240:SF28">
    <property type="entry name" value="ISO-OROTATE DECARBOXYLASE (EUROFUNG)"/>
    <property type="match status" value="1"/>
</dbReference>
<dbReference type="SUPFAM" id="SSF51556">
    <property type="entry name" value="Metallo-dependent hydrolases"/>
    <property type="match status" value="1"/>
</dbReference>
<dbReference type="AlphaFoldDB" id="A0A3E2N206"/>
<dbReference type="Gene3D" id="3.20.20.140">
    <property type="entry name" value="Metal-dependent hydrolases"/>
    <property type="match status" value="1"/>
</dbReference>
<dbReference type="EMBL" id="PEDF01000017">
    <property type="protein sequence ID" value="RFZ46926.1"/>
    <property type="molecule type" value="Genomic_DNA"/>
</dbReference>
<keyword evidence="1" id="KW-0456">Lyase</keyword>
<dbReference type="InterPro" id="IPR032466">
    <property type="entry name" value="Metal_Hydrolase"/>
</dbReference>
<protein>
    <submittedName>
        <fullName evidence="4">Amidohydrolase</fullName>
    </submittedName>
</protein>
<evidence type="ECO:0000259" key="3">
    <source>
        <dbReference type="Pfam" id="PF04909"/>
    </source>
</evidence>
<dbReference type="Proteomes" id="UP000257451">
    <property type="component" value="Unassembled WGS sequence"/>
</dbReference>
<dbReference type="PANTHER" id="PTHR21240">
    <property type="entry name" value="2-AMINO-3-CARBOXYLMUCONATE-6-SEMIALDEHYDE DECARBOXYLASE"/>
    <property type="match status" value="1"/>
</dbReference>
<dbReference type="InterPro" id="IPR032465">
    <property type="entry name" value="ACMSD"/>
</dbReference>
<keyword evidence="4" id="KW-0378">Hydrolase</keyword>
<dbReference type="GO" id="GO:0016787">
    <property type="term" value="F:hydrolase activity"/>
    <property type="evidence" value="ECO:0007669"/>
    <property type="project" value="UniProtKB-KW"/>
</dbReference>
<evidence type="ECO:0000313" key="5">
    <source>
        <dbReference type="Proteomes" id="UP000257451"/>
    </source>
</evidence>
<dbReference type="GO" id="GO:0005737">
    <property type="term" value="C:cytoplasm"/>
    <property type="evidence" value="ECO:0007669"/>
    <property type="project" value="TreeGrafter"/>
</dbReference>
<sequence length="484" mass="54777">MKTELGFTFFDCDNHYYEAVDAFTRHIEREYKKRAIQWAQLDGRARLIVGGRVNRFIPNPTFDPVGKPGALDEYFRGRNLRGADLNALFGDLEPIRPEYRDRDARLAAMDEQGMQGCIMLPTLGVGMEQALLPDREATAATFRAFNRWMQEDWGFAYQERIFAAPYITLCIPDNAVRELEWALRHDARFIVMVPGPVSTEVGMRAPGDPLFDPFWQLANDSGITVCYHSGETYYSKFMPAWGEADYMMSFQALLGFRSLFSGDPLQDTFANHLHKGLFHRFPNLRMACIESGSAWVFHLFEKLTKSYGQIPFIYQEDPRETFKRVRIVSSWVRTTPTSKDWPNPPPTSRICRTSTTRPTSVAPSCVTTASNWLSAGRYDSRSVRPGDSARRAHLPVRSRCLHPGQQQGRRWPSSSSSRVRRIRRSRVFCCLASSTQQMNSLRAKGVMSFQAASAVELVTNASRRSGGSACTTPPGTCLLLTRSA</sequence>
<organism evidence="4 5">
    <name type="scientific">Mycobacterium marinum</name>
    <dbReference type="NCBI Taxonomy" id="1781"/>
    <lineage>
        <taxon>Bacteria</taxon>
        <taxon>Bacillati</taxon>
        <taxon>Actinomycetota</taxon>
        <taxon>Actinomycetes</taxon>
        <taxon>Mycobacteriales</taxon>
        <taxon>Mycobacteriaceae</taxon>
        <taxon>Mycobacterium</taxon>
        <taxon>Mycobacterium ulcerans group</taxon>
    </lineage>
</organism>
<proteinExistence type="predicted"/>
<reference evidence="4 5" key="1">
    <citation type="journal article" date="2018" name="Sci. Rep.">
        <title>Extensive genomic diversity among Mycobacterium marinum strains revealed by whole genome sequencing.</title>
        <authorList>
            <person name="Das S."/>
            <person name="Pettersson B.M."/>
            <person name="Behra P.R."/>
            <person name="Mallick A."/>
            <person name="Cheramie M."/>
            <person name="Ramesh M."/>
            <person name="Shirreff L."/>
            <person name="DuCote T."/>
            <person name="Dasgupta S."/>
            <person name="Ennis D.G."/>
            <person name="Kirsebom L.A."/>
        </authorList>
    </citation>
    <scope>NUCLEOTIDE SEQUENCE [LARGE SCALE GENOMIC DNA]</scope>
    <source>
        <strain evidence="4 5">Davis1</strain>
    </source>
</reference>
<gene>
    <name evidence="4" type="ORF">DAVIS_00470</name>
</gene>
<feature type="region of interest" description="Disordered" evidence="2">
    <location>
        <begin position="336"/>
        <end position="356"/>
    </location>
</feature>
<accession>A0A3E2N206</accession>